<organism evidence="1">
    <name type="scientific">Physcomitrium patens</name>
    <name type="common">Spreading-leaved earth moss</name>
    <name type="synonym">Physcomitrella patens</name>
    <dbReference type="NCBI Taxonomy" id="3218"/>
    <lineage>
        <taxon>Eukaryota</taxon>
        <taxon>Viridiplantae</taxon>
        <taxon>Streptophyta</taxon>
        <taxon>Embryophyta</taxon>
        <taxon>Bryophyta</taxon>
        <taxon>Bryophytina</taxon>
        <taxon>Bryopsida</taxon>
        <taxon>Funariidae</taxon>
        <taxon>Funariales</taxon>
        <taxon>Funariaceae</taxon>
        <taxon>Physcomitrium</taxon>
    </lineage>
</organism>
<dbReference type="Gramene" id="Pp3c13_980V3.1">
    <property type="protein sequence ID" value="Pp3c13_980V3.1"/>
    <property type="gene ID" value="Pp3c13_980"/>
</dbReference>
<dbReference type="AlphaFoldDB" id="A0A2K1JKA4"/>
<evidence type="ECO:0000313" key="2">
    <source>
        <dbReference type="EnsemblPlants" id="Pp3c13_980V3.1"/>
    </source>
</evidence>
<keyword evidence="3" id="KW-1185">Reference proteome</keyword>
<evidence type="ECO:0000313" key="3">
    <source>
        <dbReference type="Proteomes" id="UP000006727"/>
    </source>
</evidence>
<dbReference type="EnsemblPlants" id="Pp3c13_980V3.1">
    <property type="protein sequence ID" value="Pp3c13_980V3.1"/>
    <property type="gene ID" value="Pp3c13_980"/>
</dbReference>
<reference evidence="2" key="3">
    <citation type="submission" date="2020-12" db="UniProtKB">
        <authorList>
            <consortium name="EnsemblPlants"/>
        </authorList>
    </citation>
    <scope>IDENTIFICATION</scope>
</reference>
<dbReference type="PaxDb" id="3218-PP1S176_84V6.1"/>
<reference evidence="1 3" key="1">
    <citation type="journal article" date="2008" name="Science">
        <title>The Physcomitrella genome reveals evolutionary insights into the conquest of land by plants.</title>
        <authorList>
            <person name="Rensing S."/>
            <person name="Lang D."/>
            <person name="Zimmer A."/>
            <person name="Terry A."/>
            <person name="Salamov A."/>
            <person name="Shapiro H."/>
            <person name="Nishiyama T."/>
            <person name="Perroud P.-F."/>
            <person name="Lindquist E."/>
            <person name="Kamisugi Y."/>
            <person name="Tanahashi T."/>
            <person name="Sakakibara K."/>
            <person name="Fujita T."/>
            <person name="Oishi K."/>
            <person name="Shin-I T."/>
            <person name="Kuroki Y."/>
            <person name="Toyoda A."/>
            <person name="Suzuki Y."/>
            <person name="Hashimoto A."/>
            <person name="Yamaguchi K."/>
            <person name="Sugano A."/>
            <person name="Kohara Y."/>
            <person name="Fujiyama A."/>
            <person name="Anterola A."/>
            <person name="Aoki S."/>
            <person name="Ashton N."/>
            <person name="Barbazuk W.B."/>
            <person name="Barker E."/>
            <person name="Bennetzen J."/>
            <person name="Bezanilla M."/>
            <person name="Blankenship R."/>
            <person name="Cho S.H."/>
            <person name="Dutcher S."/>
            <person name="Estelle M."/>
            <person name="Fawcett J.A."/>
            <person name="Gundlach H."/>
            <person name="Hanada K."/>
            <person name="Heyl A."/>
            <person name="Hicks K.A."/>
            <person name="Hugh J."/>
            <person name="Lohr M."/>
            <person name="Mayer K."/>
            <person name="Melkozernov A."/>
            <person name="Murata T."/>
            <person name="Nelson D."/>
            <person name="Pils B."/>
            <person name="Prigge M."/>
            <person name="Reiss B."/>
            <person name="Renner T."/>
            <person name="Rombauts S."/>
            <person name="Rushton P."/>
            <person name="Sanderfoot A."/>
            <person name="Schween G."/>
            <person name="Shiu S.-H."/>
            <person name="Stueber K."/>
            <person name="Theodoulou F.L."/>
            <person name="Tu H."/>
            <person name="Van de Peer Y."/>
            <person name="Verrier P.J."/>
            <person name="Waters E."/>
            <person name="Wood A."/>
            <person name="Yang L."/>
            <person name="Cove D."/>
            <person name="Cuming A."/>
            <person name="Hasebe M."/>
            <person name="Lucas S."/>
            <person name="Mishler D.B."/>
            <person name="Reski R."/>
            <person name="Grigoriev I."/>
            <person name="Quatrano R.S."/>
            <person name="Boore J.L."/>
        </authorList>
    </citation>
    <scope>NUCLEOTIDE SEQUENCE [LARGE SCALE GENOMIC DNA]</scope>
    <source>
        <strain evidence="2 3">cv. Gransden 2004</strain>
    </source>
</reference>
<name>A0A2K1JKA4_PHYPA</name>
<dbReference type="Proteomes" id="UP000006727">
    <property type="component" value="Chromosome 13"/>
</dbReference>
<gene>
    <name evidence="1" type="ORF">PHYPA_016814</name>
</gene>
<evidence type="ECO:0000313" key="1">
    <source>
        <dbReference type="EMBL" id="PNR41985.1"/>
    </source>
</evidence>
<protein>
    <submittedName>
        <fullName evidence="1 2">Uncharacterized protein</fullName>
    </submittedName>
</protein>
<accession>A0A2K1JKA4</accession>
<sequence length="64" mass="7167">MASYHSNWVAAAKRHCCNGSGYRRSNSQSRKTEAAASGLSLTYFIVGEQMKVDGNEPLRWMKLD</sequence>
<dbReference type="InParanoid" id="A0A2K1JKA4"/>
<reference evidence="1 3" key="2">
    <citation type="journal article" date="2018" name="Plant J.">
        <title>The Physcomitrella patens chromosome-scale assembly reveals moss genome structure and evolution.</title>
        <authorList>
            <person name="Lang D."/>
            <person name="Ullrich K.K."/>
            <person name="Murat F."/>
            <person name="Fuchs J."/>
            <person name="Jenkins J."/>
            <person name="Haas F.B."/>
            <person name="Piednoel M."/>
            <person name="Gundlach H."/>
            <person name="Van Bel M."/>
            <person name="Meyberg R."/>
            <person name="Vives C."/>
            <person name="Morata J."/>
            <person name="Symeonidi A."/>
            <person name="Hiss M."/>
            <person name="Muchero W."/>
            <person name="Kamisugi Y."/>
            <person name="Saleh O."/>
            <person name="Blanc G."/>
            <person name="Decker E.L."/>
            <person name="van Gessel N."/>
            <person name="Grimwood J."/>
            <person name="Hayes R.D."/>
            <person name="Graham S.W."/>
            <person name="Gunter L.E."/>
            <person name="McDaniel S.F."/>
            <person name="Hoernstein S.N.W."/>
            <person name="Larsson A."/>
            <person name="Li F.W."/>
            <person name="Perroud P.F."/>
            <person name="Phillips J."/>
            <person name="Ranjan P."/>
            <person name="Rokshar D.S."/>
            <person name="Rothfels C.J."/>
            <person name="Schneider L."/>
            <person name="Shu S."/>
            <person name="Stevenson D.W."/>
            <person name="Thummler F."/>
            <person name="Tillich M."/>
            <person name="Villarreal Aguilar J.C."/>
            <person name="Widiez T."/>
            <person name="Wong G.K."/>
            <person name="Wymore A."/>
            <person name="Zhang Y."/>
            <person name="Zimmer A.D."/>
            <person name="Quatrano R.S."/>
            <person name="Mayer K.F.X."/>
            <person name="Goodstein D."/>
            <person name="Casacuberta J.M."/>
            <person name="Vandepoele K."/>
            <person name="Reski R."/>
            <person name="Cuming A.C."/>
            <person name="Tuskan G.A."/>
            <person name="Maumus F."/>
            <person name="Salse J."/>
            <person name="Schmutz J."/>
            <person name="Rensing S.A."/>
        </authorList>
    </citation>
    <scope>NUCLEOTIDE SEQUENCE [LARGE SCALE GENOMIC DNA]</scope>
    <source>
        <strain evidence="2 3">cv. Gransden 2004</strain>
    </source>
</reference>
<dbReference type="EMBL" id="ABEU02000013">
    <property type="protein sequence ID" value="PNR41985.1"/>
    <property type="molecule type" value="Genomic_DNA"/>
</dbReference>
<proteinExistence type="predicted"/>